<dbReference type="RefSeq" id="WP_345427187.1">
    <property type="nucleotide sequence ID" value="NZ_AP031496.1"/>
</dbReference>
<comment type="similarity">
    <text evidence="1 2">Belongs to the OprB family.</text>
</comment>
<keyword evidence="4" id="KW-1185">Reference proteome</keyword>
<dbReference type="Proteomes" id="UP001409585">
    <property type="component" value="Unassembled WGS sequence"/>
</dbReference>
<reference evidence="4" key="1">
    <citation type="journal article" date="2019" name="Int. J. Syst. Evol. Microbiol.">
        <title>The Global Catalogue of Microorganisms (GCM) 10K type strain sequencing project: providing services to taxonomists for standard genome sequencing and annotation.</title>
        <authorList>
            <consortium name="The Broad Institute Genomics Platform"/>
            <consortium name="The Broad Institute Genome Sequencing Center for Infectious Disease"/>
            <person name="Wu L."/>
            <person name="Ma J."/>
        </authorList>
    </citation>
    <scope>NUCLEOTIDE SEQUENCE [LARGE SCALE GENOMIC DNA]</scope>
    <source>
        <strain evidence="4">JCM 19134</strain>
    </source>
</reference>
<proteinExistence type="inferred from homology"/>
<dbReference type="Pfam" id="PF04966">
    <property type="entry name" value="OprB"/>
    <property type="match status" value="1"/>
</dbReference>
<feature type="signal peptide" evidence="2">
    <location>
        <begin position="1"/>
        <end position="19"/>
    </location>
</feature>
<comment type="caution">
    <text evidence="3">The sequence shown here is derived from an EMBL/GenBank/DDBJ whole genome shotgun (WGS) entry which is preliminary data.</text>
</comment>
<sequence>MKQVVALLTLGTLASATFAEQLDLSELALTNLDYSNTEFMDLSESIFGSHNSPMDNGDTLVRDAISNQFSYRFKTESIGLWHDGEIVATASADYGVDTNALREWSKSVDLNRLAGVDTEGATRLNMLLYRHQFQELRANLTFGLQDFSNSFYKLDATNLFAMNAFKRGPELTLPSATAFSSSAVGVQINYQFDHYYVRAATYDSSSNYEPAKLAFNTDEGLFTAIESGINKYGKLKLAAGAWNHRSGKDQREYLSKDAQYGYYVIAETKYSERAALFMQMGLSNTGLNSISGYRSAGAVIKDIFAEQDTLGVAFTKVAMDKTQVTDQRKPTTTAWEVTYRTPTLLTKDIQTSLFYQHNPYLRVEEEASGVLGLRFYRAMY</sequence>
<evidence type="ECO:0008006" key="5">
    <source>
        <dbReference type="Google" id="ProtNLM"/>
    </source>
</evidence>
<dbReference type="GO" id="GO:0016020">
    <property type="term" value="C:membrane"/>
    <property type="evidence" value="ECO:0007669"/>
    <property type="project" value="InterPro"/>
</dbReference>
<dbReference type="AlphaFoldDB" id="A0AAV3U8A5"/>
<evidence type="ECO:0000313" key="4">
    <source>
        <dbReference type="Proteomes" id="UP001409585"/>
    </source>
</evidence>
<dbReference type="Gene3D" id="2.40.160.180">
    <property type="entry name" value="Carbohydrate-selective porin OprB"/>
    <property type="match status" value="1"/>
</dbReference>
<protein>
    <recommendedName>
        <fullName evidence="5">Porin</fullName>
    </recommendedName>
</protein>
<organism evidence="3 4">
    <name type="scientific">Halioxenophilus aromaticivorans</name>
    <dbReference type="NCBI Taxonomy" id="1306992"/>
    <lineage>
        <taxon>Bacteria</taxon>
        <taxon>Pseudomonadati</taxon>
        <taxon>Pseudomonadota</taxon>
        <taxon>Gammaproteobacteria</taxon>
        <taxon>Alteromonadales</taxon>
        <taxon>Alteromonadaceae</taxon>
        <taxon>Halioxenophilus</taxon>
    </lineage>
</organism>
<gene>
    <name evidence="3" type="ORF">GCM10025791_43020</name>
</gene>
<feature type="chain" id="PRO_5043089002" description="Porin" evidence="2">
    <location>
        <begin position="20"/>
        <end position="380"/>
    </location>
</feature>
<dbReference type="GO" id="GO:0015288">
    <property type="term" value="F:porin activity"/>
    <property type="evidence" value="ECO:0007669"/>
    <property type="project" value="InterPro"/>
</dbReference>
<evidence type="ECO:0000313" key="3">
    <source>
        <dbReference type="EMBL" id="GAA4957859.1"/>
    </source>
</evidence>
<evidence type="ECO:0000256" key="1">
    <source>
        <dbReference type="ARBA" id="ARBA00008769"/>
    </source>
</evidence>
<dbReference type="InterPro" id="IPR038673">
    <property type="entry name" value="OprB_sf"/>
</dbReference>
<name>A0AAV3U8A5_9ALTE</name>
<dbReference type="EMBL" id="BAABLX010000075">
    <property type="protein sequence ID" value="GAA4957859.1"/>
    <property type="molecule type" value="Genomic_DNA"/>
</dbReference>
<dbReference type="GO" id="GO:0008643">
    <property type="term" value="P:carbohydrate transport"/>
    <property type="evidence" value="ECO:0007669"/>
    <property type="project" value="InterPro"/>
</dbReference>
<dbReference type="InterPro" id="IPR007049">
    <property type="entry name" value="Carb-sel_porin_OprB"/>
</dbReference>
<keyword evidence="2" id="KW-0732">Signal</keyword>
<accession>A0AAV3U8A5</accession>
<evidence type="ECO:0000256" key="2">
    <source>
        <dbReference type="RuleBase" id="RU363072"/>
    </source>
</evidence>